<dbReference type="Gene3D" id="3.20.20.100">
    <property type="entry name" value="NADP-dependent oxidoreductase domain"/>
    <property type="match status" value="1"/>
</dbReference>
<dbReference type="InterPro" id="IPR023210">
    <property type="entry name" value="NADP_OxRdtase_dom"/>
</dbReference>
<dbReference type="InterPro" id="IPR050523">
    <property type="entry name" value="AKR_Detox_Biosynth"/>
</dbReference>
<reference evidence="2 3" key="1">
    <citation type="journal article" date="2012" name="Science">
        <title>Ecological populations of bacteria act as socially cohesive units of antibiotic production and resistance.</title>
        <authorList>
            <person name="Cordero O.X."/>
            <person name="Wildschutte H."/>
            <person name="Kirkup B."/>
            <person name="Proehl S."/>
            <person name="Ngo L."/>
            <person name="Hussain F."/>
            <person name="Le Roux F."/>
            <person name="Mincer T."/>
            <person name="Polz M.F."/>
        </authorList>
    </citation>
    <scope>NUCLEOTIDE SEQUENCE [LARGE SCALE GENOMIC DNA]</scope>
    <source>
        <strain evidence="2 3">FF-454</strain>
    </source>
</reference>
<evidence type="ECO:0000259" key="1">
    <source>
        <dbReference type="Pfam" id="PF00248"/>
    </source>
</evidence>
<comment type="caution">
    <text evidence="2">The sequence shown here is derived from an EMBL/GenBank/DDBJ whole genome shotgun (WGS) entry which is preliminary data.</text>
</comment>
<dbReference type="EMBL" id="AJWN02000040">
    <property type="protein sequence ID" value="OEE62251.1"/>
    <property type="molecule type" value="Genomic_DNA"/>
</dbReference>
<dbReference type="Proteomes" id="UP000095039">
    <property type="component" value="Unassembled WGS sequence"/>
</dbReference>
<dbReference type="InterPro" id="IPR036812">
    <property type="entry name" value="NAD(P)_OxRdtase_dom_sf"/>
</dbReference>
<dbReference type="RefSeq" id="WP_016962209.1">
    <property type="nucleotide sequence ID" value="NZ_AJWN02000040.1"/>
</dbReference>
<feature type="domain" description="NADP-dependent oxidoreductase" evidence="1">
    <location>
        <begin position="3"/>
        <end position="288"/>
    </location>
</feature>
<name>A0A1E5C9Q5_9GAMM</name>
<evidence type="ECO:0000313" key="3">
    <source>
        <dbReference type="Proteomes" id="UP000095039"/>
    </source>
</evidence>
<dbReference type="GO" id="GO:0016491">
    <property type="term" value="F:oxidoreductase activity"/>
    <property type="evidence" value="ECO:0007669"/>
    <property type="project" value="InterPro"/>
</dbReference>
<proteinExistence type="predicted"/>
<dbReference type="PANTHER" id="PTHR43364:SF6">
    <property type="entry name" value="OXIDOREDUCTASE-RELATED"/>
    <property type="match status" value="1"/>
</dbReference>
<dbReference type="GO" id="GO:0005829">
    <property type="term" value="C:cytosol"/>
    <property type="evidence" value="ECO:0007669"/>
    <property type="project" value="TreeGrafter"/>
</dbReference>
<dbReference type="InterPro" id="IPR018170">
    <property type="entry name" value="Aldo/ket_reductase_CS"/>
</dbReference>
<keyword evidence="3" id="KW-1185">Reference proteome</keyword>
<dbReference type="PROSITE" id="PS00062">
    <property type="entry name" value="ALDOKETO_REDUCTASE_2"/>
    <property type="match status" value="1"/>
</dbReference>
<protein>
    <submittedName>
        <fullName evidence="2">Aldo/keto reductase</fullName>
    </submittedName>
</protein>
<dbReference type="SUPFAM" id="SSF51430">
    <property type="entry name" value="NAD(P)-linked oxidoreductase"/>
    <property type="match status" value="1"/>
</dbReference>
<dbReference type="Pfam" id="PF00248">
    <property type="entry name" value="Aldo_ket_red"/>
    <property type="match status" value="1"/>
</dbReference>
<gene>
    <name evidence="2" type="ORF">A1OK_01715</name>
</gene>
<evidence type="ECO:0000313" key="2">
    <source>
        <dbReference type="EMBL" id="OEE62251.1"/>
    </source>
</evidence>
<dbReference type="AlphaFoldDB" id="A0A1E5C9Q5"/>
<organism evidence="2 3">
    <name type="scientific">Enterovibrio norvegicus FF-454</name>
    <dbReference type="NCBI Taxonomy" id="1185651"/>
    <lineage>
        <taxon>Bacteria</taxon>
        <taxon>Pseudomonadati</taxon>
        <taxon>Pseudomonadota</taxon>
        <taxon>Gammaproteobacteria</taxon>
        <taxon>Vibrionales</taxon>
        <taxon>Vibrionaceae</taxon>
        <taxon>Enterovibrio</taxon>
    </lineage>
</organism>
<accession>A0A1E5C9Q5</accession>
<sequence>MFPIILGTAKFGTYTNKDDSFAVLDAFLEMGGSRLDTANNYACWHPDGKGDESETVLGQWLQGKDRKRVEVMTKIGAQSVDGFTYDKLDGLSPDNIKRSLDKTLTRLNTDYLDVLYAHVDDLNVPLLDTWKTLSSLVDEGIVRQLGISNYKESRVLELVDVIEQHQLRPFDYAQYRYSIISPNAGADFGPQVILNEHLFGALKRLAVKPEIIGYSPLLDGCYEFSADDLPENYDNLLNCAMLDDIQAQAEGNGSTPSALVLKTIADYGITPVTAASTPERLKSNLQLLLPI</sequence>
<dbReference type="PANTHER" id="PTHR43364">
    <property type="entry name" value="NADH-SPECIFIC METHYLGLYOXAL REDUCTASE-RELATED"/>
    <property type="match status" value="1"/>
</dbReference>